<evidence type="ECO:0000313" key="3">
    <source>
        <dbReference type="Proteomes" id="UP001253287"/>
    </source>
</evidence>
<dbReference type="AlphaFoldDB" id="A0AAW8WSW4"/>
<name>A0AAW8WSW4_9LACO</name>
<protein>
    <submittedName>
        <fullName evidence="2">Uncharacterized protein</fullName>
    </submittedName>
</protein>
<sequence length="108" mass="12371">MRGRRPQRLNQKTNLNKPRLILIGTFVVWLVITIDAVANNTQILTTILISIAIWTAGLIGYKTTLKPGAFTERARQVGFFRALFSAGSNTSKVNTRRRRNVRSRFKRR</sequence>
<keyword evidence="1" id="KW-0472">Membrane</keyword>
<accession>A0AAW8WSW4</accession>
<evidence type="ECO:0000313" key="2">
    <source>
        <dbReference type="EMBL" id="MDT9610182.1"/>
    </source>
</evidence>
<evidence type="ECO:0000256" key="1">
    <source>
        <dbReference type="SAM" id="Phobius"/>
    </source>
</evidence>
<dbReference type="Proteomes" id="UP001253287">
    <property type="component" value="Unassembled WGS sequence"/>
</dbReference>
<comment type="caution">
    <text evidence="2">The sequence shown here is derived from an EMBL/GenBank/DDBJ whole genome shotgun (WGS) entry which is preliminary data.</text>
</comment>
<dbReference type="EMBL" id="JAVTXN010000050">
    <property type="protein sequence ID" value="MDT9610182.1"/>
    <property type="molecule type" value="Genomic_DNA"/>
</dbReference>
<dbReference type="RefSeq" id="WP_118992410.1">
    <property type="nucleotide sequence ID" value="NZ_CP083391.1"/>
</dbReference>
<reference evidence="2" key="1">
    <citation type="submission" date="2023-08" db="EMBL/GenBank/DDBJ databases">
        <title>Lactobacillus from the Female Urinary Tract.</title>
        <authorList>
            <person name="Stegman N."/>
            <person name="Jackson B."/>
            <person name="Steiling M."/>
            <person name="Sedano C."/>
            <person name="Wolfe A."/>
            <person name="Putonti C."/>
        </authorList>
    </citation>
    <scope>NUCLEOTIDE SEQUENCE</scope>
    <source>
        <strain evidence="2">UMB5661</strain>
    </source>
</reference>
<organism evidence="2 3">
    <name type="scientific">Lactobacillus crispatus</name>
    <dbReference type="NCBI Taxonomy" id="47770"/>
    <lineage>
        <taxon>Bacteria</taxon>
        <taxon>Bacillati</taxon>
        <taxon>Bacillota</taxon>
        <taxon>Bacilli</taxon>
        <taxon>Lactobacillales</taxon>
        <taxon>Lactobacillaceae</taxon>
        <taxon>Lactobacillus</taxon>
    </lineage>
</organism>
<keyword evidence="1" id="KW-1133">Transmembrane helix</keyword>
<proteinExistence type="predicted"/>
<feature type="transmembrane region" description="Helical" evidence="1">
    <location>
        <begin position="20"/>
        <end position="37"/>
    </location>
</feature>
<gene>
    <name evidence="2" type="ORF">RON39_08655</name>
</gene>
<feature type="transmembrane region" description="Helical" evidence="1">
    <location>
        <begin position="43"/>
        <end position="61"/>
    </location>
</feature>
<keyword evidence="1" id="KW-0812">Transmembrane</keyword>